<dbReference type="Proteomes" id="UP000469440">
    <property type="component" value="Unassembled WGS sequence"/>
</dbReference>
<evidence type="ECO:0000256" key="12">
    <source>
        <dbReference type="ARBA" id="ARBA00034617"/>
    </source>
</evidence>
<comment type="similarity">
    <text evidence="1 15">Belongs to the helicase family. RecG subfamily.</text>
</comment>
<evidence type="ECO:0000256" key="9">
    <source>
        <dbReference type="ARBA" id="ARBA00023172"/>
    </source>
</evidence>
<evidence type="ECO:0000256" key="6">
    <source>
        <dbReference type="ARBA" id="ARBA00022806"/>
    </source>
</evidence>
<dbReference type="EMBL" id="VWXL01000053">
    <property type="protein sequence ID" value="MVB11304.1"/>
    <property type="molecule type" value="Genomic_DNA"/>
</dbReference>
<dbReference type="EC" id="5.6.2.4" evidence="13 15"/>
<evidence type="ECO:0000256" key="3">
    <source>
        <dbReference type="ARBA" id="ARBA00022741"/>
    </source>
</evidence>
<dbReference type="NCBIfam" id="NF008165">
    <property type="entry name" value="PRK10917.1-3"/>
    <property type="match status" value="1"/>
</dbReference>
<evidence type="ECO:0000256" key="14">
    <source>
        <dbReference type="ARBA" id="ARBA00048988"/>
    </source>
</evidence>
<dbReference type="GO" id="GO:0043138">
    <property type="term" value="F:3'-5' DNA helicase activity"/>
    <property type="evidence" value="ECO:0007669"/>
    <property type="project" value="UniProtKB-EC"/>
</dbReference>
<dbReference type="Pfam" id="PF17191">
    <property type="entry name" value="RecG_wedge"/>
    <property type="match status" value="1"/>
</dbReference>
<evidence type="ECO:0000313" key="19">
    <source>
        <dbReference type="Proteomes" id="UP000469440"/>
    </source>
</evidence>
<evidence type="ECO:0000259" key="17">
    <source>
        <dbReference type="PROSITE" id="PS51194"/>
    </source>
</evidence>
<dbReference type="InterPro" id="IPR047112">
    <property type="entry name" value="RecG/Mfd"/>
</dbReference>
<dbReference type="InterPro" id="IPR027417">
    <property type="entry name" value="P-loop_NTPase"/>
</dbReference>
<dbReference type="SUPFAM" id="SSF50249">
    <property type="entry name" value="Nucleic acid-binding proteins"/>
    <property type="match status" value="1"/>
</dbReference>
<keyword evidence="11" id="KW-0413">Isomerase</keyword>
<evidence type="ECO:0000256" key="4">
    <source>
        <dbReference type="ARBA" id="ARBA00022763"/>
    </source>
</evidence>
<proteinExistence type="inferred from homology"/>
<keyword evidence="7 15" id="KW-0067">ATP-binding</keyword>
<evidence type="ECO:0000259" key="16">
    <source>
        <dbReference type="PROSITE" id="PS51192"/>
    </source>
</evidence>
<dbReference type="PROSITE" id="PS51194">
    <property type="entry name" value="HELICASE_CTER"/>
    <property type="match status" value="1"/>
</dbReference>
<comment type="caution">
    <text evidence="18">The sequence shown here is derived from an EMBL/GenBank/DDBJ whole genome shotgun (WGS) entry which is preliminary data.</text>
</comment>
<dbReference type="Pfam" id="PF00271">
    <property type="entry name" value="Helicase_C"/>
    <property type="match status" value="1"/>
</dbReference>
<keyword evidence="10 15" id="KW-0234">DNA repair</keyword>
<dbReference type="InterPro" id="IPR012340">
    <property type="entry name" value="NA-bd_OB-fold"/>
</dbReference>
<dbReference type="GO" id="GO:0006310">
    <property type="term" value="P:DNA recombination"/>
    <property type="evidence" value="ECO:0007669"/>
    <property type="project" value="UniProtKB-UniRule"/>
</dbReference>
<reference evidence="18 19" key="1">
    <citation type="submission" date="2019-09" db="EMBL/GenBank/DDBJ databases">
        <title>Genome sequence of Clostridium sp. EA1.</title>
        <authorList>
            <person name="Poehlein A."/>
            <person name="Bengelsdorf F.R."/>
            <person name="Daniel R."/>
        </authorList>
    </citation>
    <scope>NUCLEOTIDE SEQUENCE [LARGE SCALE GENOMIC DNA]</scope>
    <source>
        <strain evidence="18 19">EA1</strain>
    </source>
</reference>
<keyword evidence="4 15" id="KW-0227">DNA damage</keyword>
<dbReference type="PANTHER" id="PTHR47964:SF1">
    <property type="entry name" value="ATP-DEPENDENT DNA HELICASE HOMOLOG RECG, CHLOROPLASTIC"/>
    <property type="match status" value="1"/>
</dbReference>
<dbReference type="NCBIfam" id="NF008168">
    <property type="entry name" value="PRK10917.2-2"/>
    <property type="match status" value="1"/>
</dbReference>
<evidence type="ECO:0000256" key="10">
    <source>
        <dbReference type="ARBA" id="ARBA00023204"/>
    </source>
</evidence>
<dbReference type="SMART" id="SM00487">
    <property type="entry name" value="DEXDc"/>
    <property type="match status" value="1"/>
</dbReference>
<evidence type="ECO:0000256" key="8">
    <source>
        <dbReference type="ARBA" id="ARBA00023125"/>
    </source>
</evidence>
<feature type="domain" description="Helicase ATP-binding" evidence="16">
    <location>
        <begin position="269"/>
        <end position="430"/>
    </location>
</feature>
<dbReference type="CDD" id="cd04488">
    <property type="entry name" value="RecG_wedge_OBF"/>
    <property type="match status" value="1"/>
</dbReference>
<evidence type="ECO:0000256" key="1">
    <source>
        <dbReference type="ARBA" id="ARBA00007504"/>
    </source>
</evidence>
<dbReference type="InterPro" id="IPR004609">
    <property type="entry name" value="ATP-dep_DNA_helicase_RecG"/>
</dbReference>
<dbReference type="AlphaFoldDB" id="A0A6N8HZK4"/>
<dbReference type="SUPFAM" id="SSF52540">
    <property type="entry name" value="P-loop containing nucleoside triphosphate hydrolases"/>
    <property type="match status" value="2"/>
</dbReference>
<dbReference type="Pfam" id="PF19833">
    <property type="entry name" value="RecG_dom3_C"/>
    <property type="match status" value="1"/>
</dbReference>
<dbReference type="GO" id="GO:0016787">
    <property type="term" value="F:hydrolase activity"/>
    <property type="evidence" value="ECO:0007669"/>
    <property type="project" value="UniProtKB-KW"/>
</dbReference>
<keyword evidence="19" id="KW-1185">Reference proteome</keyword>
<dbReference type="GO" id="GO:0006281">
    <property type="term" value="P:DNA repair"/>
    <property type="evidence" value="ECO:0007669"/>
    <property type="project" value="UniProtKB-UniRule"/>
</dbReference>
<gene>
    <name evidence="18" type="primary">recG</name>
    <name evidence="18" type="ORF">CAFE_20140</name>
</gene>
<keyword evidence="6 15" id="KW-0347">Helicase</keyword>
<dbReference type="Pfam" id="PF00270">
    <property type="entry name" value="DEAD"/>
    <property type="match status" value="1"/>
</dbReference>
<comment type="catalytic activity">
    <reaction evidence="14 15">
        <text>ATP + H2O = ADP + phosphate + H(+)</text>
        <dbReference type="Rhea" id="RHEA:13065"/>
        <dbReference type="ChEBI" id="CHEBI:15377"/>
        <dbReference type="ChEBI" id="CHEBI:15378"/>
        <dbReference type="ChEBI" id="CHEBI:30616"/>
        <dbReference type="ChEBI" id="CHEBI:43474"/>
        <dbReference type="ChEBI" id="CHEBI:456216"/>
        <dbReference type="EC" id="5.6.2.4"/>
    </reaction>
</comment>
<keyword evidence="5 15" id="KW-0378">Hydrolase</keyword>
<evidence type="ECO:0000256" key="15">
    <source>
        <dbReference type="RuleBase" id="RU363016"/>
    </source>
</evidence>
<dbReference type="InterPro" id="IPR045562">
    <property type="entry name" value="RecG_dom3_C"/>
</dbReference>
<dbReference type="InterPro" id="IPR001650">
    <property type="entry name" value="Helicase_C-like"/>
</dbReference>
<dbReference type="NCBIfam" id="TIGR00643">
    <property type="entry name" value="recG"/>
    <property type="match status" value="1"/>
</dbReference>
<keyword evidence="9 15" id="KW-0233">DNA recombination</keyword>
<dbReference type="InterPro" id="IPR011545">
    <property type="entry name" value="DEAD/DEAH_box_helicase_dom"/>
</dbReference>
<dbReference type="GO" id="GO:0005524">
    <property type="term" value="F:ATP binding"/>
    <property type="evidence" value="ECO:0007669"/>
    <property type="project" value="UniProtKB-KW"/>
</dbReference>
<evidence type="ECO:0000256" key="5">
    <source>
        <dbReference type="ARBA" id="ARBA00022801"/>
    </source>
</evidence>
<dbReference type="CDD" id="cd17992">
    <property type="entry name" value="DEXHc_RecG"/>
    <property type="match status" value="1"/>
</dbReference>
<dbReference type="OrthoDB" id="9804325at2"/>
<evidence type="ECO:0000256" key="13">
    <source>
        <dbReference type="ARBA" id="ARBA00034808"/>
    </source>
</evidence>
<comment type="catalytic activity">
    <reaction evidence="12 15">
        <text>Couples ATP hydrolysis with the unwinding of duplex DNA by translocating in the 3'-5' direction.</text>
        <dbReference type="EC" id="5.6.2.4"/>
    </reaction>
</comment>
<dbReference type="InterPro" id="IPR014001">
    <property type="entry name" value="Helicase_ATP-bd"/>
</dbReference>
<name>A0A6N8HZK4_9FIRM</name>
<dbReference type="RefSeq" id="WP_156990573.1">
    <property type="nucleotide sequence ID" value="NZ_VWXL01000053.1"/>
</dbReference>
<evidence type="ECO:0000256" key="11">
    <source>
        <dbReference type="ARBA" id="ARBA00023235"/>
    </source>
</evidence>
<evidence type="ECO:0000313" key="18">
    <source>
        <dbReference type="EMBL" id="MVB11304.1"/>
    </source>
</evidence>
<protein>
    <recommendedName>
        <fullName evidence="2 15">ATP-dependent DNA helicase RecG</fullName>
        <ecNumber evidence="13 15">5.6.2.4</ecNumber>
    </recommendedName>
</protein>
<dbReference type="InterPro" id="IPR033454">
    <property type="entry name" value="RecG_wedge"/>
</dbReference>
<keyword evidence="3 15" id="KW-0547">Nucleotide-binding</keyword>
<organism evidence="18 19">
    <name type="scientific">Caproicibacter fermentans</name>
    <dbReference type="NCBI Taxonomy" id="2576756"/>
    <lineage>
        <taxon>Bacteria</taxon>
        <taxon>Bacillati</taxon>
        <taxon>Bacillota</taxon>
        <taxon>Clostridia</taxon>
        <taxon>Eubacteriales</taxon>
        <taxon>Acutalibacteraceae</taxon>
        <taxon>Caproicibacter</taxon>
    </lineage>
</organism>
<dbReference type="PROSITE" id="PS51192">
    <property type="entry name" value="HELICASE_ATP_BIND_1"/>
    <property type="match status" value="1"/>
</dbReference>
<accession>A0A6N8HZK4</accession>
<dbReference type="Gene3D" id="2.40.50.140">
    <property type="entry name" value="Nucleic acid-binding proteins"/>
    <property type="match status" value="1"/>
</dbReference>
<feature type="domain" description="Helicase C-terminal" evidence="17">
    <location>
        <begin position="449"/>
        <end position="608"/>
    </location>
</feature>
<sequence>MASLYGQEIQTLKGVGKRRAELFRKLGAPSVGALLRLYPRAYEDLSHPSPIRTAPLGTPCAIRATVIQAPRETRIRGGMTLYKARADDGESTLELTFFNNRFVMNLLRENETYLFYGKVTANFLKREMASPEFYPAESCPQVLPVYRRTNGLSSRMIGNAVREALRLLPDPIRDPIPPMLRKEHSLPRLDFALKNIHFPGDMESLALARRRLIFEELLVLQLGLLKIGGRSRSRSRFQLQKDFTAEFYSLLPFSPTEAQKRAVREAMADLLGGFPMNRLIQGDVGSGKTAVAAALCHSAIRNGMQAALMAPTEILARQHARTLSALLSPAGIRVGLLTGSLPAAEKKKLRAALACGEIDLLIGTHALISAEVKFLRLGLVVTDEQHRFGVTQRAALAAKGGRPHMLIMSATPIPRTLALMIYGDLDLSVLDELPPGRQKTETYAVTPDYRTRVFSFVKKQIQKGRQSYIICPTIEEGGSDMASVTAYTELLKNKWLPDCRIAMLHGKMKPKEKEAVMDRFSRGETDVLVSTTVVEVGVDVPNATVMLVENAERYGLSQLHQLRGRIGRGTHASACILISAAQNDEALARLKIMCSTSDGFHIAEEDLKLRGPGDFFGNRQHGLPDLRIADMMADMGPLQEAQSVAKEIFDSDPELSLPEHRGLRAEVRQLFENWTD</sequence>
<evidence type="ECO:0000256" key="2">
    <source>
        <dbReference type="ARBA" id="ARBA00017846"/>
    </source>
</evidence>
<comment type="function">
    <text evidence="15">Plays a critical role in recombination and DNA repair. Helps process Holliday junction intermediates to mature products by catalyzing branch migration. Has replication fork regression activity, unwinds stalled or blocked replication forks to make a HJ that can be resolved. Has a DNA unwinding activity characteristic of a DNA helicase with 3'-5' polarity.</text>
</comment>
<evidence type="ECO:0000256" key="7">
    <source>
        <dbReference type="ARBA" id="ARBA00022840"/>
    </source>
</evidence>
<dbReference type="Gene3D" id="3.40.50.300">
    <property type="entry name" value="P-loop containing nucleotide triphosphate hydrolases"/>
    <property type="match status" value="2"/>
</dbReference>
<dbReference type="SMART" id="SM00490">
    <property type="entry name" value="HELICc"/>
    <property type="match status" value="1"/>
</dbReference>
<keyword evidence="8" id="KW-0238">DNA-binding</keyword>
<dbReference type="GO" id="GO:0003677">
    <property type="term" value="F:DNA binding"/>
    <property type="evidence" value="ECO:0007669"/>
    <property type="project" value="UniProtKB-KW"/>
</dbReference>
<dbReference type="PANTHER" id="PTHR47964">
    <property type="entry name" value="ATP-DEPENDENT DNA HELICASE HOMOLOG RECG, CHLOROPLASTIC"/>
    <property type="match status" value="1"/>
</dbReference>